<feature type="domain" description="Carrier" evidence="5">
    <location>
        <begin position="742"/>
        <end position="818"/>
    </location>
</feature>
<dbReference type="SMART" id="SM00823">
    <property type="entry name" value="PKS_PP"/>
    <property type="match status" value="2"/>
</dbReference>
<organism evidence="6 7">
    <name type="scientific">Penicillium steckii</name>
    <dbReference type="NCBI Taxonomy" id="303698"/>
    <lineage>
        <taxon>Eukaryota</taxon>
        <taxon>Fungi</taxon>
        <taxon>Dikarya</taxon>
        <taxon>Ascomycota</taxon>
        <taxon>Pezizomycotina</taxon>
        <taxon>Eurotiomycetes</taxon>
        <taxon>Eurotiomycetidae</taxon>
        <taxon>Eurotiales</taxon>
        <taxon>Aspergillaceae</taxon>
        <taxon>Penicillium</taxon>
    </lineage>
</organism>
<dbReference type="OrthoDB" id="416786at2759"/>
<proteinExistence type="inferred from homology"/>
<keyword evidence="7" id="KW-1185">Reference proteome</keyword>
<reference evidence="7" key="1">
    <citation type="journal article" date="2017" name="Nat. Microbiol.">
        <title>Global analysis of biosynthetic gene clusters reveals vast potential of secondary metabolite production in Penicillium species.</title>
        <authorList>
            <person name="Nielsen J.C."/>
            <person name="Grijseels S."/>
            <person name="Prigent S."/>
            <person name="Ji B."/>
            <person name="Dainat J."/>
            <person name="Nielsen K.F."/>
            <person name="Frisvad J.C."/>
            <person name="Workman M."/>
            <person name="Nielsen J."/>
        </authorList>
    </citation>
    <scope>NUCLEOTIDE SEQUENCE [LARGE SCALE GENOMIC DNA]</scope>
    <source>
        <strain evidence="7">IBT 24891</strain>
    </source>
</reference>
<gene>
    <name evidence="6" type="ORF">PENSTE_c004G08300</name>
</gene>
<feature type="domain" description="Carrier" evidence="5">
    <location>
        <begin position="1849"/>
        <end position="1925"/>
    </location>
</feature>
<dbReference type="STRING" id="303698.A0A1V6TMX2"/>
<dbReference type="InterPro" id="IPR042099">
    <property type="entry name" value="ANL_N_sf"/>
</dbReference>
<dbReference type="GO" id="GO:0031177">
    <property type="term" value="F:phosphopantetheine binding"/>
    <property type="evidence" value="ECO:0007669"/>
    <property type="project" value="InterPro"/>
</dbReference>
<evidence type="ECO:0000313" key="7">
    <source>
        <dbReference type="Proteomes" id="UP000191285"/>
    </source>
</evidence>
<dbReference type="CDD" id="cd19545">
    <property type="entry name" value="FUM14_C_NRPS-like"/>
    <property type="match status" value="1"/>
</dbReference>
<sequence length="2371" mass="262355">MSFLNLDYKHTNEEPTWQRAHCVLPEHVVTLCKGYGWDLPAFYQQAWAIVLSRYTSSNSVTFAVSNDEGKSAFSTVCEATVDAGISITDLVTNKYGSTTLGPSSPETSSCNTGILFRIWDDGLLKDSPLHFVLSVSTHGVELLYTSGISSLSARNLVSALEMVFIEMANRPEQKVKDLYLLSKESKNQILEWHRRPRTEDVAPVVDAIKGHALLQPTNQAVCAWDGNLTYAELDDVTSRLAHYLRSMNVIEDTLVLVGLEKSMNTVISIVSILKAGAAFVPVSPTYPTERMQAIKDTTNPVLAITSPEFTTAFECVGSPVLELTSSFIASLPNFDPVQNKLPSTDLQRLAYVLFTSGSTGRPKGVAHSHKSLSALINQADSFGIHSSSRVLQFAPSIFAASLVDTVLPLIVGATVCLAPQNDLMNQLEAVMDRYQVTFAMMTPSATKSINPALVTNLERLFLVGEPVNEATLNKWAGNVKLMSGYGLSEVVGAACTSELQASKHSQNIGFSAAGRVWLADPINIQQPAPIGSIGEILFYGDNIGRGYLNDPEKTASMYIEPPEWVLDLSIETNGKTPPRVVRTGDLGRYMEDGSIVYIGRKDTQVKIRGKRVELGEIEGQIRLQRAPEEMIIVEAVTPSDMGDTTMLVCFIHSKSHSADRASFSSPFADASRAFINEIAKIDPLIRAALPDFMVPSLYIPLAQIPKTPSGKTDRLALRRYVAGLTWQELEVYVHGGDAERIQPQNDIQRSLQTLFSQVLNRAPEAIGIHDQFLKLGGDSIQAIRLVQSCRSHGLHLAVEQILESGTISQLAEVVREAPKTSSEMATDETIPISAAVDQLSRIGISTEDVEAIDLCSGMQEGILMSQLKSPNQHALRALYELHFSNHNDVFDEDRLKAAWKQVTGRHPLLRSIFLTNVTPQVFALQIQLRNESSLQYHTMEEGLDSSEIFRRRRSDQSPSTLPQLSAHIVPSGGVYVEIELSHSVTDGMSMSNIMKDLCAFYSGNELPPLTFRHSEYTAYKKQALKEDSLSYWKEYLGGMDPCQFPTSSSDSYSPSVYSNDYDTSDFKAVMVDVGPAEYYQEFVRNAGVSLASVIKLAWQIVLRETTRTDDVCFGYLISGRDAPIDGIIDAVGPLIDLMICRQKFEANVTVADMLQSIQSDFVRGLPHRGVSFADIRRALDFGRDEVMFNTCITQYPLPNLDDVQEPRISLREVERHDPNEFDLGLEVLVSDHEISSRLKAYTSVVSVEQMERVGALFGHIMRIVVKNSHLKINELDLVSEKDFNVIKGLNDRILDSVDRCAHEIIHEQCLTQPFAPAVNAWDGDWTYKEFDEVSDAISQQLLAKGVTLETFVPVLMDKSRWVPISILGILKAGAAFVLLEPTQPIQRLHEICDDLRSTVIIASSRYQETAAALVDKVVVLDNQSSLSASEKHDGSLRVRVGPSNLAYVVFTSGSTGKPKGVMVEHRSLCSTGASMARHSPMDNNMRMFQYASFAFDVSVLDLAVCFMTGGCLCIPSFENRQNRLLESLNEFRANYVALTPTVTRTLQPEKLTSLKTLKVSGEALTASDIQRWGAAPGIQFINMYGPAECTINVTVQAPVTLASPALAIGYSMSNSTAWIVDPQNHERLCPVGAVGELVIQGPVVARGYLNRPEQTAASFIPPPQWLSKFLPVNSDEKLYKTGDLVQYNSDGMFLYKGRKDSQVKLRGQRLELGEVEEHLRRVFPDASEVIAEVASLNQGKSKALAAFVCQQSWGGQMQDPSSLSHHDDYTGSELLHPACDGFFTAISHAKSELAASLPSYMEPTIYLPLSRVPQTRSGKTDRGQLRRIVSSGVYEQWASSFQIQKARKEPRSEAESVLCQSIADILDLNEKDLSMDDNFFRRAGDSVAAMMLVSMLREKGYHITVADIFQHPQLDSLAGRMHSDLPSSVSEVPPPFSLLGDDSSRQTVVQQTMEQCGVSEKDIEDIYPCSPLQHAFFLFSASKKGTLIAQFAYNLRSTIDLDLLRKAWDKTVLAHPQLRTRIVNVEGKDVMHQAVLHQTVEIEYYEPPADVSPYVPDLPIDVAPGKPLLRIALVRRPGTDEHRLVISLQHSMYDGWSLALLMKELERAYSGDAMNHLPTSSFIRYLDQTKDTARQFWTEQLKDLHAPNFPRVPPSGYIPHPSATLNREVVIPPVSSGQITLSTKIRWAWAQVLSLYTGSSEVALGLGTAGRGTPVAGIERMMTPTLGIFPYRLYIDPEETVIDALRKDQQHYVRQLPHEHYGNSNISRLATGSTSAAALQTLLIVQPQEPEEPSSLYSEQELLPQTGAFHVRALSLHCYLQRDSVKVFACYDDGVLSEKEMNEAISLFEVIFQQICSEPETSVGQLRTSLV</sequence>
<dbReference type="InterPro" id="IPR023213">
    <property type="entry name" value="CAT-like_dom_sf"/>
</dbReference>
<dbReference type="InterPro" id="IPR036736">
    <property type="entry name" value="ACP-like_sf"/>
</dbReference>
<dbReference type="InterPro" id="IPR020806">
    <property type="entry name" value="PKS_PP-bd"/>
</dbReference>
<dbReference type="GO" id="GO:0043041">
    <property type="term" value="P:amino acid activation for nonribosomal peptide biosynthetic process"/>
    <property type="evidence" value="ECO:0007669"/>
    <property type="project" value="TreeGrafter"/>
</dbReference>
<dbReference type="PROSITE" id="PS00455">
    <property type="entry name" value="AMP_BINDING"/>
    <property type="match status" value="2"/>
</dbReference>
<evidence type="ECO:0000259" key="5">
    <source>
        <dbReference type="PROSITE" id="PS50075"/>
    </source>
</evidence>
<evidence type="ECO:0000256" key="4">
    <source>
        <dbReference type="ARBA" id="ARBA00029454"/>
    </source>
</evidence>
<dbReference type="Gene3D" id="3.30.300.30">
    <property type="match status" value="2"/>
</dbReference>
<dbReference type="FunFam" id="3.40.50.12780:FF:000014">
    <property type="entry name" value="Nonribosomal peptide synthetase 1"/>
    <property type="match status" value="1"/>
</dbReference>
<dbReference type="Gene3D" id="1.10.1200.10">
    <property type="entry name" value="ACP-like"/>
    <property type="match status" value="2"/>
</dbReference>
<evidence type="ECO:0000256" key="1">
    <source>
        <dbReference type="ARBA" id="ARBA00022450"/>
    </source>
</evidence>
<dbReference type="GO" id="GO:0044550">
    <property type="term" value="P:secondary metabolite biosynthetic process"/>
    <property type="evidence" value="ECO:0007669"/>
    <property type="project" value="TreeGrafter"/>
</dbReference>
<dbReference type="CDD" id="cd19542">
    <property type="entry name" value="CT_NRPS-like"/>
    <property type="match status" value="1"/>
</dbReference>
<dbReference type="InterPro" id="IPR045851">
    <property type="entry name" value="AMP-bd_C_sf"/>
</dbReference>
<keyword evidence="2" id="KW-0597">Phosphoprotein</keyword>
<comment type="caution">
    <text evidence="6">The sequence shown here is derived from an EMBL/GenBank/DDBJ whole genome shotgun (WGS) entry which is preliminary data.</text>
</comment>
<evidence type="ECO:0000256" key="2">
    <source>
        <dbReference type="ARBA" id="ARBA00022553"/>
    </source>
</evidence>
<dbReference type="Gene3D" id="3.40.50.12780">
    <property type="entry name" value="N-terminal domain of ligase-like"/>
    <property type="match status" value="2"/>
</dbReference>
<evidence type="ECO:0000313" key="6">
    <source>
        <dbReference type="EMBL" id="OQE27270.1"/>
    </source>
</evidence>
<dbReference type="InterPro" id="IPR009081">
    <property type="entry name" value="PP-bd_ACP"/>
</dbReference>
<protein>
    <recommendedName>
        <fullName evidence="5">Carrier domain-containing protein</fullName>
    </recommendedName>
</protein>
<dbReference type="NCBIfam" id="TIGR01733">
    <property type="entry name" value="AA-adenyl-dom"/>
    <property type="match status" value="2"/>
</dbReference>
<accession>A0A1V6TMX2</accession>
<dbReference type="CDD" id="cd05918">
    <property type="entry name" value="A_NRPS_SidN3_like"/>
    <property type="match status" value="2"/>
</dbReference>
<keyword evidence="1" id="KW-0596">Phosphopantetheine</keyword>
<dbReference type="FunFam" id="3.30.300.30:FF:000015">
    <property type="entry name" value="Nonribosomal peptide synthase SidD"/>
    <property type="match status" value="2"/>
</dbReference>
<dbReference type="Pfam" id="PF00668">
    <property type="entry name" value="Condensation"/>
    <property type="match status" value="2"/>
</dbReference>
<dbReference type="InterPro" id="IPR001242">
    <property type="entry name" value="Condensation_dom"/>
</dbReference>
<dbReference type="PANTHER" id="PTHR45527">
    <property type="entry name" value="NONRIBOSOMAL PEPTIDE SYNTHETASE"/>
    <property type="match status" value="1"/>
</dbReference>
<dbReference type="GO" id="GO:0005737">
    <property type="term" value="C:cytoplasm"/>
    <property type="evidence" value="ECO:0007669"/>
    <property type="project" value="TreeGrafter"/>
</dbReference>
<evidence type="ECO:0000256" key="3">
    <source>
        <dbReference type="ARBA" id="ARBA00022598"/>
    </source>
</evidence>
<dbReference type="Gene3D" id="3.30.559.10">
    <property type="entry name" value="Chloramphenicol acetyltransferase-like domain"/>
    <property type="match status" value="2"/>
</dbReference>
<dbReference type="FunFam" id="1.10.1200.10:FF:000005">
    <property type="entry name" value="Nonribosomal peptide synthetase 1"/>
    <property type="match status" value="1"/>
</dbReference>
<dbReference type="Pfam" id="PF00550">
    <property type="entry name" value="PP-binding"/>
    <property type="match status" value="2"/>
</dbReference>
<name>A0A1V6TMX2_9EURO</name>
<dbReference type="Pfam" id="PF00501">
    <property type="entry name" value="AMP-binding"/>
    <property type="match status" value="2"/>
</dbReference>
<dbReference type="Proteomes" id="UP000191285">
    <property type="component" value="Unassembled WGS sequence"/>
</dbReference>
<dbReference type="InterPro" id="IPR020845">
    <property type="entry name" value="AMP-binding_CS"/>
</dbReference>
<dbReference type="PROSITE" id="PS50075">
    <property type="entry name" value="CARRIER"/>
    <property type="match status" value="2"/>
</dbReference>
<dbReference type="PANTHER" id="PTHR45527:SF16">
    <property type="entry name" value="NONRIBOSOMAL PEPTIDE SYNTHASE ATNA-RELATED"/>
    <property type="match status" value="1"/>
</dbReference>
<dbReference type="EMBL" id="MLKD01000004">
    <property type="protein sequence ID" value="OQE27270.1"/>
    <property type="molecule type" value="Genomic_DNA"/>
</dbReference>
<dbReference type="InterPro" id="IPR000873">
    <property type="entry name" value="AMP-dep_synth/lig_dom"/>
</dbReference>
<dbReference type="SUPFAM" id="SSF56801">
    <property type="entry name" value="Acetyl-CoA synthetase-like"/>
    <property type="match status" value="2"/>
</dbReference>
<comment type="similarity">
    <text evidence="4">Belongs to the NRP synthetase family.</text>
</comment>
<dbReference type="InterPro" id="IPR010071">
    <property type="entry name" value="AA_adenyl_dom"/>
</dbReference>
<dbReference type="SUPFAM" id="SSF47336">
    <property type="entry name" value="ACP-like"/>
    <property type="match status" value="2"/>
</dbReference>
<dbReference type="GO" id="GO:0016874">
    <property type="term" value="F:ligase activity"/>
    <property type="evidence" value="ECO:0007669"/>
    <property type="project" value="UniProtKB-KW"/>
</dbReference>
<keyword evidence="3" id="KW-0436">Ligase</keyword>
<dbReference type="Gene3D" id="3.30.559.30">
    <property type="entry name" value="Nonribosomal peptide synthetase, condensation domain"/>
    <property type="match status" value="2"/>
</dbReference>
<dbReference type="SUPFAM" id="SSF52777">
    <property type="entry name" value="CoA-dependent acyltransferases"/>
    <property type="match status" value="4"/>
</dbReference>